<sequence length="159" mass="17810">MKFAVALIALATAAFAAPTAPTTSALEVRGGYGGGDCESCHEHDGYGHDHDGYGHRSGYGRHHGRKERCDNWVPCDKDGIVLDIEAEVCLNVNVLGLLKVDLKVDLDVEIDIGLIKKHYPSCERLYCDPHHSCEKGKKVHEDKCWEHEFDEEKWHHGNY</sequence>
<dbReference type="InterPro" id="IPR002321">
    <property type="entry name" value="Cyt_c_II"/>
</dbReference>
<proteinExistence type="predicted"/>
<dbReference type="GO" id="GO:0020037">
    <property type="term" value="F:heme binding"/>
    <property type="evidence" value="ECO:0007669"/>
    <property type="project" value="InterPro"/>
</dbReference>
<dbReference type="Proteomes" id="UP001251528">
    <property type="component" value="Unassembled WGS sequence"/>
</dbReference>
<evidence type="ECO:0000313" key="2">
    <source>
        <dbReference type="EMBL" id="KAK2603600.1"/>
    </source>
</evidence>
<keyword evidence="3" id="KW-1185">Reference proteome</keyword>
<evidence type="ECO:0000313" key="3">
    <source>
        <dbReference type="Proteomes" id="UP001251528"/>
    </source>
</evidence>
<reference evidence="2" key="1">
    <citation type="submission" date="2023-06" db="EMBL/GenBank/DDBJ databases">
        <title>Conoideocrella luteorostrata (Hypocreales: Clavicipitaceae), a potential biocontrol fungus for elongate hemlock scale in United States Christmas tree production areas.</title>
        <authorList>
            <person name="Barrett H."/>
            <person name="Lovett B."/>
            <person name="Macias A.M."/>
            <person name="Stajich J.E."/>
            <person name="Kasson M.T."/>
        </authorList>
    </citation>
    <scope>NUCLEOTIDE SEQUENCE</scope>
    <source>
        <strain evidence="2">ARSEF 14590</strain>
    </source>
</reference>
<accession>A0AAJ0CSR9</accession>
<feature type="chain" id="PRO_5042504402" evidence="1">
    <location>
        <begin position="17"/>
        <end position="159"/>
    </location>
</feature>
<name>A0AAJ0CSR9_9HYPO</name>
<dbReference type="AlphaFoldDB" id="A0AAJ0CSR9"/>
<dbReference type="PROSITE" id="PS51009">
    <property type="entry name" value="CYTCII"/>
    <property type="match status" value="1"/>
</dbReference>
<keyword evidence="1" id="KW-0732">Signal</keyword>
<organism evidence="2 3">
    <name type="scientific">Conoideocrella luteorostrata</name>
    <dbReference type="NCBI Taxonomy" id="1105319"/>
    <lineage>
        <taxon>Eukaryota</taxon>
        <taxon>Fungi</taxon>
        <taxon>Dikarya</taxon>
        <taxon>Ascomycota</taxon>
        <taxon>Pezizomycotina</taxon>
        <taxon>Sordariomycetes</taxon>
        <taxon>Hypocreomycetidae</taxon>
        <taxon>Hypocreales</taxon>
        <taxon>Clavicipitaceae</taxon>
        <taxon>Conoideocrella</taxon>
    </lineage>
</organism>
<gene>
    <name evidence="2" type="ORF">QQS21_004181</name>
</gene>
<dbReference type="GO" id="GO:0009055">
    <property type="term" value="F:electron transfer activity"/>
    <property type="evidence" value="ECO:0007669"/>
    <property type="project" value="InterPro"/>
</dbReference>
<dbReference type="GO" id="GO:0005506">
    <property type="term" value="F:iron ion binding"/>
    <property type="evidence" value="ECO:0007669"/>
    <property type="project" value="InterPro"/>
</dbReference>
<evidence type="ECO:0000256" key="1">
    <source>
        <dbReference type="SAM" id="SignalP"/>
    </source>
</evidence>
<comment type="caution">
    <text evidence="2">The sequence shown here is derived from an EMBL/GenBank/DDBJ whole genome shotgun (WGS) entry which is preliminary data.</text>
</comment>
<protein>
    <submittedName>
        <fullName evidence="2">Uncharacterized protein</fullName>
    </submittedName>
</protein>
<feature type="signal peptide" evidence="1">
    <location>
        <begin position="1"/>
        <end position="16"/>
    </location>
</feature>
<dbReference type="EMBL" id="JASWJB010000060">
    <property type="protein sequence ID" value="KAK2603600.1"/>
    <property type="molecule type" value="Genomic_DNA"/>
</dbReference>